<dbReference type="EMBL" id="JRYR02000001">
    <property type="protein sequence ID" value="OHX64883.1"/>
    <property type="molecule type" value="Genomic_DNA"/>
</dbReference>
<accession>A0A1S1YVJ6</accession>
<protein>
    <submittedName>
        <fullName evidence="1">Uncharacterized protein</fullName>
    </submittedName>
</protein>
<name>A0A1S1YVJ6_FLAPC</name>
<evidence type="ECO:0000313" key="2">
    <source>
        <dbReference type="Proteomes" id="UP000179797"/>
    </source>
</evidence>
<keyword evidence="2" id="KW-1185">Reference proteome</keyword>
<organism evidence="1 2">
    <name type="scientific">Flammeovirga pacifica</name>
    <dbReference type="NCBI Taxonomy" id="915059"/>
    <lineage>
        <taxon>Bacteria</taxon>
        <taxon>Pseudomonadati</taxon>
        <taxon>Bacteroidota</taxon>
        <taxon>Cytophagia</taxon>
        <taxon>Cytophagales</taxon>
        <taxon>Flammeovirgaceae</taxon>
        <taxon>Flammeovirga</taxon>
    </lineage>
</organism>
<dbReference type="Proteomes" id="UP000179797">
    <property type="component" value="Unassembled WGS sequence"/>
</dbReference>
<gene>
    <name evidence="1" type="ORF">NH26_00255</name>
</gene>
<sequence length="79" mass="9430">MVKKLELFRYSLNTAFIYTSMLQKYILFLEENGYQDISKLEDGPQSKTLLEIDYCFHNVQRPRKKDKLPVVLSIDEVRQ</sequence>
<dbReference type="STRING" id="915059.NH26_00255"/>
<dbReference type="AlphaFoldDB" id="A0A1S1YVJ6"/>
<reference evidence="1 2" key="1">
    <citation type="journal article" date="2012" name="Int. J. Syst. Evol. Microbiol.">
        <title>Flammeovirga pacifica sp. nov., isolated from deep-sea sediment.</title>
        <authorList>
            <person name="Xu H."/>
            <person name="Fu Y."/>
            <person name="Yang N."/>
            <person name="Ding Z."/>
            <person name="Lai Q."/>
            <person name="Zeng R."/>
        </authorList>
    </citation>
    <scope>NUCLEOTIDE SEQUENCE [LARGE SCALE GENOMIC DNA]</scope>
    <source>
        <strain evidence="2">DSM 24597 / LMG 26175 / WPAGA1</strain>
    </source>
</reference>
<proteinExistence type="predicted"/>
<comment type="caution">
    <text evidence="1">The sequence shown here is derived from an EMBL/GenBank/DDBJ whole genome shotgun (WGS) entry which is preliminary data.</text>
</comment>
<evidence type="ECO:0000313" key="1">
    <source>
        <dbReference type="EMBL" id="OHX64883.1"/>
    </source>
</evidence>